<dbReference type="EMBL" id="JBGQPK010000001">
    <property type="protein sequence ID" value="MFL2028123.1"/>
    <property type="molecule type" value="Genomic_DNA"/>
</dbReference>
<gene>
    <name evidence="1" type="ORF">ACEN34_00615</name>
</gene>
<dbReference type="RefSeq" id="WP_407136688.1">
    <property type="nucleotide sequence ID" value="NZ_JBGQPK010000001.1"/>
</dbReference>
<reference evidence="1 2" key="1">
    <citation type="submission" date="2024-08" db="EMBL/GenBank/DDBJ databases">
        <authorList>
            <person name="Arias E."/>
        </authorList>
    </citation>
    <scope>NUCLEOTIDE SEQUENCE [LARGE SCALE GENOMIC DNA]</scope>
    <source>
        <strain evidence="1 2">FAM 25317</strain>
    </source>
</reference>
<dbReference type="Proteomes" id="UP001625389">
    <property type="component" value="Unassembled WGS sequence"/>
</dbReference>
<accession>A0ABW8UDH5</accession>
<comment type="caution">
    <text evidence="1">The sequence shown here is derived from an EMBL/GenBank/DDBJ whole genome shotgun (WGS) entry which is preliminary data.</text>
</comment>
<proteinExistence type="predicted"/>
<protein>
    <submittedName>
        <fullName evidence="1">Uncharacterized protein</fullName>
    </submittedName>
</protein>
<organism evidence="1 2">
    <name type="scientific">Loigolactobacillus zhaoyuanensis</name>
    <dbReference type="NCBI Taxonomy" id="2486017"/>
    <lineage>
        <taxon>Bacteria</taxon>
        <taxon>Bacillati</taxon>
        <taxon>Bacillota</taxon>
        <taxon>Bacilli</taxon>
        <taxon>Lactobacillales</taxon>
        <taxon>Lactobacillaceae</taxon>
        <taxon>Loigolactobacillus</taxon>
    </lineage>
</organism>
<evidence type="ECO:0000313" key="2">
    <source>
        <dbReference type="Proteomes" id="UP001625389"/>
    </source>
</evidence>
<evidence type="ECO:0000313" key="1">
    <source>
        <dbReference type="EMBL" id="MFL2028123.1"/>
    </source>
</evidence>
<name>A0ABW8UDH5_9LACO</name>
<sequence>MAQPNLVLTKQPESRTVKPVFIDANLHRQLLDLKNETSIPIGRIVEKFVRYGIQNVEIEDEQ</sequence>
<keyword evidence="2" id="KW-1185">Reference proteome</keyword>